<proteinExistence type="predicted"/>
<dbReference type="Proteomes" id="UP000796761">
    <property type="component" value="Unassembled WGS sequence"/>
</dbReference>
<name>A0A8K1GXA5_9PASS</name>
<dbReference type="AlphaFoldDB" id="A0A8K1GXA5"/>
<dbReference type="EMBL" id="SWJQ01000036">
    <property type="protein sequence ID" value="TRZ24985.1"/>
    <property type="molecule type" value="Genomic_DNA"/>
</dbReference>
<evidence type="ECO:0000313" key="2">
    <source>
        <dbReference type="Proteomes" id="UP000796761"/>
    </source>
</evidence>
<protein>
    <submittedName>
        <fullName evidence="1">Uncharacterized protein</fullName>
    </submittedName>
</protein>
<accession>A0A8K1GXA5</accession>
<gene>
    <name evidence="1" type="ORF">HGM15179_002206</name>
</gene>
<evidence type="ECO:0000313" key="1">
    <source>
        <dbReference type="EMBL" id="TRZ24985.1"/>
    </source>
</evidence>
<keyword evidence="2" id="KW-1185">Reference proteome</keyword>
<reference evidence="1" key="1">
    <citation type="submission" date="2019-04" db="EMBL/GenBank/DDBJ databases">
        <title>Genome assembly of Zosterops borbonicus 15179.</title>
        <authorList>
            <person name="Leroy T."/>
            <person name="Anselmetti Y."/>
            <person name="Tilak M.-K."/>
            <person name="Nabholz B."/>
        </authorList>
    </citation>
    <scope>NUCLEOTIDE SEQUENCE</scope>
    <source>
        <strain evidence="1">HGM_15179</strain>
        <tissue evidence="1">Muscle</tissue>
    </source>
</reference>
<sequence length="190" mass="21386">MYKMWKKGQAAWEEYRIIRVCKDAKRKAKVYLKQNLARVVKDIKKDFLKSTISKRKSRENVATPVNGVGALVVEDVEKVELLNTFFASVLIAKASPQEFQSLELEFIAYVMNEVQQVSPVVQSIGEAVEWADGELQLLFAATVQERDLGIIIDRSLKSLSQFAAAAKRANNILDISRNGIENKTDISILP</sequence>
<comment type="caution">
    <text evidence="1">The sequence shown here is derived from an EMBL/GenBank/DDBJ whole genome shotgun (WGS) entry which is preliminary data.</text>
</comment>
<organism evidence="1 2">
    <name type="scientific">Zosterops borbonicus</name>
    <dbReference type="NCBI Taxonomy" id="364589"/>
    <lineage>
        <taxon>Eukaryota</taxon>
        <taxon>Metazoa</taxon>
        <taxon>Chordata</taxon>
        <taxon>Craniata</taxon>
        <taxon>Vertebrata</taxon>
        <taxon>Euteleostomi</taxon>
        <taxon>Archelosauria</taxon>
        <taxon>Archosauria</taxon>
        <taxon>Dinosauria</taxon>
        <taxon>Saurischia</taxon>
        <taxon>Theropoda</taxon>
        <taxon>Coelurosauria</taxon>
        <taxon>Aves</taxon>
        <taxon>Neognathae</taxon>
        <taxon>Neoaves</taxon>
        <taxon>Telluraves</taxon>
        <taxon>Australaves</taxon>
        <taxon>Passeriformes</taxon>
        <taxon>Sylvioidea</taxon>
        <taxon>Zosteropidae</taxon>
        <taxon>Zosterops</taxon>
    </lineage>
</organism>